<evidence type="ECO:0008006" key="3">
    <source>
        <dbReference type="Google" id="ProtNLM"/>
    </source>
</evidence>
<dbReference type="PROSITE" id="PS51257">
    <property type="entry name" value="PROKAR_LIPOPROTEIN"/>
    <property type="match status" value="1"/>
</dbReference>
<proteinExistence type="predicted"/>
<comment type="caution">
    <text evidence="1">The sequence shown here is derived from an EMBL/GenBank/DDBJ whole genome shotgun (WGS) entry which is preliminary data.</text>
</comment>
<evidence type="ECO:0000313" key="2">
    <source>
        <dbReference type="Proteomes" id="UP000583266"/>
    </source>
</evidence>
<dbReference type="AlphaFoldDB" id="A0A848GUY6"/>
<organism evidence="1 2">
    <name type="scientific">Chitinophaga fulva</name>
    <dbReference type="NCBI Taxonomy" id="2728842"/>
    <lineage>
        <taxon>Bacteria</taxon>
        <taxon>Pseudomonadati</taxon>
        <taxon>Bacteroidota</taxon>
        <taxon>Chitinophagia</taxon>
        <taxon>Chitinophagales</taxon>
        <taxon>Chitinophagaceae</taxon>
        <taxon>Chitinophaga</taxon>
    </lineage>
</organism>
<evidence type="ECO:0000313" key="1">
    <source>
        <dbReference type="EMBL" id="NML41149.1"/>
    </source>
</evidence>
<keyword evidence="2" id="KW-1185">Reference proteome</keyword>
<accession>A0A848GUY6</accession>
<dbReference type="Proteomes" id="UP000583266">
    <property type="component" value="Unassembled WGS sequence"/>
</dbReference>
<dbReference type="EMBL" id="JABBGC010000004">
    <property type="protein sequence ID" value="NML41149.1"/>
    <property type="molecule type" value="Genomic_DNA"/>
</dbReference>
<protein>
    <recommendedName>
        <fullName evidence="3">Outer membrane protein beta-barrel domain-containing protein</fullName>
    </recommendedName>
</protein>
<gene>
    <name evidence="1" type="ORF">HHL17_28405</name>
</gene>
<sequence>MKHHYLAGIALSGILGLTSCARHIYSPNAANAPLLKEKNEFKASISPYNLQAAFAVTNHIAIMANGQYVYKIDAPDNDYNNNNTDNDLFTNHALRGGVVEGAIGFFQPLDPKKKMVLDVYAGGGAGGFRTLAPYGNEQGVNREDYRLSNRFSKFFIQPSIGFVHPIVEAAFSSRFSFVNFYDSYMGPKAYANDATAKADFQNVAAKPTAFYEPAFTVRVGYKYVKFQSQLLFSVPLNDNLNSYERMNDYFQQVVFTMGASINIAHWYDDFKKDRKRR</sequence>
<name>A0A848GUY6_9BACT</name>
<reference evidence="1 2" key="1">
    <citation type="submission" date="2020-04" db="EMBL/GenBank/DDBJ databases">
        <title>Chitinophaga sp. G-6-1-13 sp. nov., isolated from soil.</title>
        <authorList>
            <person name="Dahal R.H."/>
            <person name="Chaudhary D.K."/>
        </authorList>
    </citation>
    <scope>NUCLEOTIDE SEQUENCE [LARGE SCALE GENOMIC DNA]</scope>
    <source>
        <strain evidence="1 2">G-6-1-13</strain>
    </source>
</reference>
<dbReference type="RefSeq" id="WP_169228250.1">
    <property type="nucleotide sequence ID" value="NZ_JABBGC010000004.1"/>
</dbReference>